<feature type="region of interest" description="Disordered" evidence="1">
    <location>
        <begin position="237"/>
        <end position="337"/>
    </location>
</feature>
<dbReference type="AlphaFoldDB" id="A0A1U7LJL4"/>
<dbReference type="Proteomes" id="UP000186594">
    <property type="component" value="Unassembled WGS sequence"/>
</dbReference>
<evidence type="ECO:0000313" key="2">
    <source>
        <dbReference type="EMBL" id="OLL22837.1"/>
    </source>
</evidence>
<keyword evidence="3" id="KW-1185">Reference proteome</keyword>
<feature type="compositionally biased region" description="Polar residues" evidence="1">
    <location>
        <begin position="37"/>
        <end position="60"/>
    </location>
</feature>
<sequence length="387" mass="43410">MQTLHPKRLSPQEKRSQTSVNGPKMRKGDRVLADTMTAISPSHQFSSHSHTTPSNPNPNLTEIEKIERMSPLELGIRAVQNHIGPHYRKKRKLEHPQPLEACETSIDGNKSTGIGKQAGLLSSQPLQDENKIKSVIEPEFITIEDMTHGTIQQGFGGKMVTRDKLNHSESDSDTEAPEIVTLSDGKADADQRVKTLMGIKKLKKDEQKKKWRMREAKHKENKEISLSQKAFISEENTLNSPLKESHFNRDLTSNITSGSEDELDLLVSTKNSPSSRRKPLPYRLPDSVLAPADKSIATETQVSNNAHKRFGSHDSDELTMQTKKSKQRTKSKTNLTRDIGPVQVLVLERVSNKIPPKAQSKSLKDQTMFKKNTLRKMITVPKGLAKK</sequence>
<organism evidence="2 3">
    <name type="scientific">Neolecta irregularis (strain DAH-3)</name>
    <dbReference type="NCBI Taxonomy" id="1198029"/>
    <lineage>
        <taxon>Eukaryota</taxon>
        <taxon>Fungi</taxon>
        <taxon>Dikarya</taxon>
        <taxon>Ascomycota</taxon>
        <taxon>Taphrinomycotina</taxon>
        <taxon>Neolectales</taxon>
        <taxon>Neolectaceae</taxon>
        <taxon>Neolecta</taxon>
    </lineage>
</organism>
<gene>
    <name evidence="2" type="ORF">NEOLI_001705</name>
</gene>
<proteinExistence type="predicted"/>
<evidence type="ECO:0000256" key="1">
    <source>
        <dbReference type="SAM" id="MobiDB-lite"/>
    </source>
</evidence>
<reference evidence="2 3" key="1">
    <citation type="submission" date="2016-04" db="EMBL/GenBank/DDBJ databases">
        <title>Evolutionary innovation and constraint leading to complex multicellularity in the Ascomycota.</title>
        <authorList>
            <person name="Cisse O."/>
            <person name="Nguyen A."/>
            <person name="Hewitt D.A."/>
            <person name="Jedd G."/>
            <person name="Stajich J.E."/>
        </authorList>
    </citation>
    <scope>NUCLEOTIDE SEQUENCE [LARGE SCALE GENOMIC DNA]</scope>
    <source>
        <strain evidence="2 3">DAH-3</strain>
    </source>
</reference>
<protein>
    <submittedName>
        <fullName evidence="2">Uncharacterized protein</fullName>
    </submittedName>
</protein>
<dbReference type="EMBL" id="LXFE01002699">
    <property type="protein sequence ID" value="OLL22837.1"/>
    <property type="molecule type" value="Genomic_DNA"/>
</dbReference>
<comment type="caution">
    <text evidence="2">The sequence shown here is derived from an EMBL/GenBank/DDBJ whole genome shotgun (WGS) entry which is preliminary data.</text>
</comment>
<evidence type="ECO:0000313" key="3">
    <source>
        <dbReference type="Proteomes" id="UP000186594"/>
    </source>
</evidence>
<feature type="region of interest" description="Disordered" evidence="1">
    <location>
        <begin position="1"/>
        <end position="61"/>
    </location>
</feature>
<accession>A0A1U7LJL4</accession>
<name>A0A1U7LJL4_NEOID</name>